<evidence type="ECO:0000313" key="2">
    <source>
        <dbReference type="Proteomes" id="UP000187404"/>
    </source>
</evidence>
<dbReference type="AlphaFoldDB" id="A0A1Q9JG60"/>
<reference evidence="1 2" key="1">
    <citation type="journal article" date="2016" name="Appl. Environ. Microbiol.">
        <title>Function and Phylogeny of Bacterial Butyryl Coenzyme A:Acetate Transferases and Their Diversity in the Proximal Colon of Swine.</title>
        <authorList>
            <person name="Trachsel J."/>
            <person name="Bayles D.O."/>
            <person name="Looft T."/>
            <person name="Levine U.Y."/>
            <person name="Allen H.K."/>
        </authorList>
    </citation>
    <scope>NUCLEOTIDE SEQUENCE [LARGE SCALE GENOMIC DNA]</scope>
    <source>
        <strain evidence="1 2">68-3-10</strain>
    </source>
</reference>
<evidence type="ECO:0000313" key="1">
    <source>
        <dbReference type="EMBL" id="OLR55226.1"/>
    </source>
</evidence>
<dbReference type="Proteomes" id="UP000187404">
    <property type="component" value="Unassembled WGS sequence"/>
</dbReference>
<keyword evidence="2" id="KW-1185">Reference proteome</keyword>
<name>A0A1Q9JG60_9FIRM</name>
<organism evidence="1 2">
    <name type="scientific">Hornefia porci</name>
    <dbReference type="NCBI Taxonomy" id="2652292"/>
    <lineage>
        <taxon>Bacteria</taxon>
        <taxon>Bacillati</taxon>
        <taxon>Bacillota</taxon>
        <taxon>Clostridia</taxon>
        <taxon>Peptostreptococcales</taxon>
        <taxon>Anaerovoracaceae</taxon>
        <taxon>Hornefia</taxon>
    </lineage>
</organism>
<proteinExistence type="predicted"/>
<protein>
    <submittedName>
        <fullName evidence="1">Uncharacterized protein</fullName>
    </submittedName>
</protein>
<comment type="caution">
    <text evidence="1">The sequence shown here is derived from an EMBL/GenBank/DDBJ whole genome shotgun (WGS) entry which is preliminary data.</text>
</comment>
<sequence>MSQMHGSDLLMRWCLFQDGIAGFLMNAGFEEVLEFREHLIHIGGQLDLAAGALLDQIHPVSTQVFQLQVGNILQLNKSMWLVHQDPSDNECINTVSLGLADVVSPHGGRLDRIDQANLEAS</sequence>
<accession>A0A1Q9JG60</accession>
<gene>
    <name evidence="1" type="ORF">BHK98_03600</name>
</gene>
<dbReference type="EMBL" id="MJIE01000001">
    <property type="protein sequence ID" value="OLR55226.1"/>
    <property type="molecule type" value="Genomic_DNA"/>
</dbReference>